<dbReference type="GO" id="GO:0004550">
    <property type="term" value="F:nucleoside diphosphate kinase activity"/>
    <property type="evidence" value="ECO:0007669"/>
    <property type="project" value="TreeGrafter"/>
</dbReference>
<dbReference type="PaxDb" id="2903-EOD10880"/>
<dbReference type="GO" id="GO:0004798">
    <property type="term" value="F:dTMP kinase activity"/>
    <property type="evidence" value="ECO:0007669"/>
    <property type="project" value="TreeGrafter"/>
</dbReference>
<dbReference type="eggNOG" id="ENOG502SP1M">
    <property type="taxonomic scope" value="Eukaryota"/>
</dbReference>
<keyword evidence="4" id="KW-1185">Reference proteome</keyword>
<evidence type="ECO:0000259" key="2">
    <source>
        <dbReference type="Pfam" id="PF02223"/>
    </source>
</evidence>
<dbReference type="EnsemblProtists" id="EOD10880">
    <property type="protein sequence ID" value="EOD10880"/>
    <property type="gene ID" value="EMIHUDRAFT_215136"/>
</dbReference>
<dbReference type="KEGG" id="ehx:EMIHUDRAFT_215136"/>
<dbReference type="GO" id="GO:0006227">
    <property type="term" value="P:dUDP biosynthetic process"/>
    <property type="evidence" value="ECO:0007669"/>
    <property type="project" value="TreeGrafter"/>
</dbReference>
<reference evidence="4" key="1">
    <citation type="journal article" date="2013" name="Nature">
        <title>Pan genome of the phytoplankton Emiliania underpins its global distribution.</title>
        <authorList>
            <person name="Read B.A."/>
            <person name="Kegel J."/>
            <person name="Klute M.J."/>
            <person name="Kuo A."/>
            <person name="Lefebvre S.C."/>
            <person name="Maumus F."/>
            <person name="Mayer C."/>
            <person name="Miller J."/>
            <person name="Monier A."/>
            <person name="Salamov A."/>
            <person name="Young J."/>
            <person name="Aguilar M."/>
            <person name="Claverie J.M."/>
            <person name="Frickenhaus S."/>
            <person name="Gonzalez K."/>
            <person name="Herman E.K."/>
            <person name="Lin Y.C."/>
            <person name="Napier J."/>
            <person name="Ogata H."/>
            <person name="Sarno A.F."/>
            <person name="Shmutz J."/>
            <person name="Schroeder D."/>
            <person name="de Vargas C."/>
            <person name="Verret F."/>
            <person name="von Dassow P."/>
            <person name="Valentin K."/>
            <person name="Van de Peer Y."/>
            <person name="Wheeler G."/>
            <person name="Dacks J.B."/>
            <person name="Delwiche C.F."/>
            <person name="Dyhrman S.T."/>
            <person name="Glockner G."/>
            <person name="John U."/>
            <person name="Richards T."/>
            <person name="Worden A.Z."/>
            <person name="Zhang X."/>
            <person name="Grigoriev I.V."/>
            <person name="Allen A.E."/>
            <person name="Bidle K."/>
            <person name="Borodovsky M."/>
            <person name="Bowler C."/>
            <person name="Brownlee C."/>
            <person name="Cock J.M."/>
            <person name="Elias M."/>
            <person name="Gladyshev V.N."/>
            <person name="Groth M."/>
            <person name="Guda C."/>
            <person name="Hadaegh A."/>
            <person name="Iglesias-Rodriguez M.D."/>
            <person name="Jenkins J."/>
            <person name="Jones B.M."/>
            <person name="Lawson T."/>
            <person name="Leese F."/>
            <person name="Lindquist E."/>
            <person name="Lobanov A."/>
            <person name="Lomsadze A."/>
            <person name="Malik S.B."/>
            <person name="Marsh M.E."/>
            <person name="Mackinder L."/>
            <person name="Mock T."/>
            <person name="Mueller-Roeber B."/>
            <person name="Pagarete A."/>
            <person name="Parker M."/>
            <person name="Probert I."/>
            <person name="Quesneville H."/>
            <person name="Raines C."/>
            <person name="Rensing S.A."/>
            <person name="Riano-Pachon D.M."/>
            <person name="Richier S."/>
            <person name="Rokitta S."/>
            <person name="Shiraiwa Y."/>
            <person name="Soanes D.M."/>
            <person name="van der Giezen M."/>
            <person name="Wahlund T.M."/>
            <person name="Williams B."/>
            <person name="Wilson W."/>
            <person name="Wolfe G."/>
            <person name="Wurch L.L."/>
        </authorList>
    </citation>
    <scope>NUCLEOTIDE SEQUENCE</scope>
</reference>
<dbReference type="SUPFAM" id="SSF52540">
    <property type="entry name" value="P-loop containing nucleoside triphosphate hydrolases"/>
    <property type="match status" value="1"/>
</dbReference>
<dbReference type="Proteomes" id="UP000013827">
    <property type="component" value="Unassembled WGS sequence"/>
</dbReference>
<evidence type="ECO:0000313" key="4">
    <source>
        <dbReference type="Proteomes" id="UP000013827"/>
    </source>
</evidence>
<dbReference type="RefSeq" id="XP_005763309.1">
    <property type="nucleotide sequence ID" value="XM_005763252.1"/>
</dbReference>
<name>A0A0D3IHZ5_EMIH1</name>
<comment type="similarity">
    <text evidence="1">Belongs to the thymidylate kinase family.</text>
</comment>
<proteinExistence type="inferred from homology"/>
<dbReference type="PANTHER" id="PTHR10344:SF1">
    <property type="entry name" value="THYMIDYLATE KINASE"/>
    <property type="match status" value="1"/>
</dbReference>
<dbReference type="HOGENOM" id="CLU_073723_0_0_1"/>
<dbReference type="GeneID" id="17257001"/>
<evidence type="ECO:0000313" key="3">
    <source>
        <dbReference type="EnsemblProtists" id="EOD10880"/>
    </source>
</evidence>
<evidence type="ECO:0000256" key="1">
    <source>
        <dbReference type="ARBA" id="ARBA00009776"/>
    </source>
</evidence>
<dbReference type="PANTHER" id="PTHR10344">
    <property type="entry name" value="THYMIDYLATE KINASE"/>
    <property type="match status" value="1"/>
</dbReference>
<sequence>MHPAAATLYTPIYFAKPAAEPEPLRQSIERFSPVVAGGGADWVSSLDGCEALVADLSGCDATVGAEVVYALHTRRIPVLCLRRAGASELPAIEALEHPLLTCSVYAGAAEAALAVERFLTPPAQPGRIFVVEGGDGAGKQTQTAMLRARLEGLGYPVSSIDFPHDAAMHGRLIRTLLSGAKGGIKAVNPLLFASLYSQNRFDVTPLLTHWLRRGDNVILDRYALATFEHEWLAIPRAHRVTYLDLPPRDALASLSSDGTRAALDMHETAGAEYKNGVRETYLWCSHHFEHWKRLPCLAEDGSRISKEKLNDMLFASLEAEFVNRKDA</sequence>
<dbReference type="Pfam" id="PF02223">
    <property type="entry name" value="Thymidylate_kin"/>
    <property type="match status" value="1"/>
</dbReference>
<dbReference type="Gene3D" id="3.40.50.300">
    <property type="entry name" value="P-loop containing nucleotide triphosphate hydrolases"/>
    <property type="match status" value="1"/>
</dbReference>
<dbReference type="STRING" id="2903.R1D8U4"/>
<dbReference type="GO" id="GO:0005829">
    <property type="term" value="C:cytosol"/>
    <property type="evidence" value="ECO:0007669"/>
    <property type="project" value="TreeGrafter"/>
</dbReference>
<dbReference type="GO" id="GO:0006233">
    <property type="term" value="P:dTDP biosynthetic process"/>
    <property type="evidence" value="ECO:0007669"/>
    <property type="project" value="TreeGrafter"/>
</dbReference>
<dbReference type="OMA" id="DMHETAG"/>
<dbReference type="InterPro" id="IPR027417">
    <property type="entry name" value="P-loop_NTPase"/>
</dbReference>
<accession>A0A0D3IHZ5</accession>
<dbReference type="AlphaFoldDB" id="A0A0D3IHZ5"/>
<reference evidence="3" key="2">
    <citation type="submission" date="2024-10" db="UniProtKB">
        <authorList>
            <consortium name="EnsemblProtists"/>
        </authorList>
    </citation>
    <scope>IDENTIFICATION</scope>
</reference>
<feature type="domain" description="Thymidylate kinase-like" evidence="2">
    <location>
        <begin position="131"/>
        <end position="226"/>
    </location>
</feature>
<dbReference type="InterPro" id="IPR039430">
    <property type="entry name" value="Thymidylate_kin-like_dom"/>
</dbReference>
<organism evidence="3 4">
    <name type="scientific">Emiliania huxleyi (strain CCMP1516)</name>
    <dbReference type="NCBI Taxonomy" id="280463"/>
    <lineage>
        <taxon>Eukaryota</taxon>
        <taxon>Haptista</taxon>
        <taxon>Haptophyta</taxon>
        <taxon>Prymnesiophyceae</taxon>
        <taxon>Isochrysidales</taxon>
        <taxon>Noelaerhabdaceae</taxon>
        <taxon>Emiliania</taxon>
    </lineage>
</organism>
<dbReference type="GO" id="GO:0006235">
    <property type="term" value="P:dTTP biosynthetic process"/>
    <property type="evidence" value="ECO:0007669"/>
    <property type="project" value="TreeGrafter"/>
</dbReference>
<protein>
    <recommendedName>
        <fullName evidence="2">Thymidylate kinase-like domain-containing protein</fullName>
    </recommendedName>
</protein>
<dbReference type="GO" id="GO:0005634">
    <property type="term" value="C:nucleus"/>
    <property type="evidence" value="ECO:0007669"/>
    <property type="project" value="TreeGrafter"/>
</dbReference>
<dbReference type="GO" id="GO:0005739">
    <property type="term" value="C:mitochondrion"/>
    <property type="evidence" value="ECO:0007669"/>
    <property type="project" value="TreeGrafter"/>
</dbReference>